<protein>
    <submittedName>
        <fullName evidence="2">Uncharacterized protein</fullName>
    </submittedName>
</protein>
<keyword evidence="3" id="KW-1185">Reference proteome</keyword>
<keyword evidence="1" id="KW-1133">Transmembrane helix</keyword>
<keyword evidence="1" id="KW-0472">Membrane</keyword>
<keyword evidence="1" id="KW-0812">Transmembrane</keyword>
<reference evidence="2 3" key="1">
    <citation type="journal article" date="2020" name="Genes (Basel)">
        <title>Genomic Comparison of Insect Gut Symbionts from Divergent Burkholderia Subclades.</title>
        <authorList>
            <person name="Takeshita K."/>
            <person name="Kikuchi Y."/>
        </authorList>
    </citation>
    <scope>NUCLEOTIDE SEQUENCE [LARGE SCALE GENOMIC DNA]</scope>
    <source>
        <strain evidence="2 3">PGU16</strain>
    </source>
</reference>
<dbReference type="KEGG" id="plad:PPGU16_11140"/>
<evidence type="ECO:0000256" key="1">
    <source>
        <dbReference type="SAM" id="Phobius"/>
    </source>
</evidence>
<gene>
    <name evidence="2" type="ORF">PPGU16_11140</name>
</gene>
<dbReference type="AlphaFoldDB" id="A0A7I8BHE0"/>
<feature type="transmembrane region" description="Helical" evidence="1">
    <location>
        <begin position="112"/>
        <end position="131"/>
    </location>
</feature>
<dbReference type="EMBL" id="AP023174">
    <property type="protein sequence ID" value="BCF88047.1"/>
    <property type="molecule type" value="Genomic_DNA"/>
</dbReference>
<dbReference type="Proteomes" id="UP000510888">
    <property type="component" value="Chromosome 1"/>
</dbReference>
<accession>A0A7I8BHE0</accession>
<evidence type="ECO:0000313" key="2">
    <source>
        <dbReference type="EMBL" id="BCF88047.1"/>
    </source>
</evidence>
<organism evidence="2 3">
    <name type="scientific">Paraburkholderia largidicola</name>
    <dbReference type="NCBI Taxonomy" id="3014751"/>
    <lineage>
        <taxon>Bacteria</taxon>
        <taxon>Pseudomonadati</taxon>
        <taxon>Pseudomonadota</taxon>
        <taxon>Betaproteobacteria</taxon>
        <taxon>Burkholderiales</taxon>
        <taxon>Burkholderiaceae</taxon>
        <taxon>Paraburkholderia</taxon>
    </lineage>
</organism>
<sequence length="197" mass="21595">MAGNRARDFLASARDGERFGERDGWNGIRFDDARGLAGLARRVALVFSARLARRIALFPGARLAAGAWIIALRATLRVASSTRRLLSAGVTCLIRPTLTLLIPLPVRRAVLLLARAAFPGVRALLLLRLAVRRRARTRRIRNIHGNVTARGVAARVTRRVLMTARRGARRVFRGSVSRVFRIGSSGAFGYIRHGGAL</sequence>
<feature type="transmembrane region" description="Helical" evidence="1">
    <location>
        <begin position="85"/>
        <end position="106"/>
    </location>
</feature>
<name>A0A7I8BHE0_9BURK</name>
<evidence type="ECO:0000313" key="3">
    <source>
        <dbReference type="Proteomes" id="UP000510888"/>
    </source>
</evidence>
<proteinExistence type="predicted"/>
<feature type="transmembrane region" description="Helical" evidence="1">
    <location>
        <begin position="55"/>
        <end position="73"/>
    </location>
</feature>